<evidence type="ECO:0000313" key="1">
    <source>
        <dbReference type="EMBL" id="KAJ5465380.1"/>
    </source>
</evidence>
<keyword evidence="2" id="KW-1185">Reference proteome</keyword>
<gene>
    <name evidence="1" type="ORF">N7530_009167</name>
</gene>
<dbReference type="EMBL" id="JAPWDO010000006">
    <property type="protein sequence ID" value="KAJ5465380.1"/>
    <property type="molecule type" value="Genomic_DNA"/>
</dbReference>
<dbReference type="AlphaFoldDB" id="A0A9W9WI46"/>
<organism evidence="1 2">
    <name type="scientific">Penicillium desertorum</name>
    <dbReference type="NCBI Taxonomy" id="1303715"/>
    <lineage>
        <taxon>Eukaryota</taxon>
        <taxon>Fungi</taxon>
        <taxon>Dikarya</taxon>
        <taxon>Ascomycota</taxon>
        <taxon>Pezizomycotina</taxon>
        <taxon>Eurotiomycetes</taxon>
        <taxon>Eurotiomycetidae</taxon>
        <taxon>Eurotiales</taxon>
        <taxon>Aspergillaceae</taxon>
        <taxon>Penicillium</taxon>
    </lineage>
</organism>
<dbReference type="Proteomes" id="UP001147760">
    <property type="component" value="Unassembled WGS sequence"/>
</dbReference>
<reference evidence="1" key="1">
    <citation type="submission" date="2022-12" db="EMBL/GenBank/DDBJ databases">
        <authorList>
            <person name="Petersen C."/>
        </authorList>
    </citation>
    <scope>NUCLEOTIDE SEQUENCE</scope>
    <source>
        <strain evidence="1">IBT 17660</strain>
    </source>
</reference>
<accession>A0A9W9WI46</accession>
<comment type="caution">
    <text evidence="1">The sequence shown here is derived from an EMBL/GenBank/DDBJ whole genome shotgun (WGS) entry which is preliminary data.</text>
</comment>
<proteinExistence type="predicted"/>
<reference evidence="1" key="2">
    <citation type="journal article" date="2023" name="IMA Fungus">
        <title>Comparative genomic study of the Penicillium genus elucidates a diverse pangenome and 15 lateral gene transfer events.</title>
        <authorList>
            <person name="Petersen C."/>
            <person name="Sorensen T."/>
            <person name="Nielsen M.R."/>
            <person name="Sondergaard T.E."/>
            <person name="Sorensen J.L."/>
            <person name="Fitzpatrick D.A."/>
            <person name="Frisvad J.C."/>
            <person name="Nielsen K.L."/>
        </authorList>
    </citation>
    <scope>NUCLEOTIDE SEQUENCE</scope>
    <source>
        <strain evidence="1">IBT 17660</strain>
    </source>
</reference>
<protein>
    <submittedName>
        <fullName evidence="1">Uncharacterized protein</fullName>
    </submittedName>
</protein>
<dbReference type="OrthoDB" id="4509712at2759"/>
<name>A0A9W9WI46_9EURO</name>
<evidence type="ECO:0000313" key="2">
    <source>
        <dbReference type="Proteomes" id="UP001147760"/>
    </source>
</evidence>
<sequence length="63" mass="7305">MIVPEGEAMQPSKIPFWRLIFDQMVLTEEVMQFPYKGSGTEDHPYAVIWIPADPRNPMNFPPN</sequence>